<comment type="caution">
    <text evidence="1">The sequence shown here is derived from an EMBL/GenBank/DDBJ whole genome shotgun (WGS) entry which is preliminary data.</text>
</comment>
<dbReference type="Proteomes" id="UP000266177">
    <property type="component" value="Unassembled WGS sequence"/>
</dbReference>
<gene>
    <name evidence="1" type="ORF">DQX05_26525</name>
</gene>
<protein>
    <submittedName>
        <fullName evidence="1">Uncharacterized protein</fullName>
    </submittedName>
</protein>
<accession>A0A3A3G9Y8</accession>
<dbReference type="SUPFAM" id="SSF75304">
    <property type="entry name" value="Amidase signature (AS) enzymes"/>
    <property type="match status" value="1"/>
</dbReference>
<sequence>MLFGLPLSGGNGGRRAYDTGIVARKYVPPVHYRAAQEGRVYEGVHLDIQAGRRAGRADAPDSAAPHWGRSLTFGSYTENIFDAMTRYTKIFNMTGMPALTLPCGIAEQERLPVGLQLIANHHRE</sequence>
<dbReference type="AlphaFoldDB" id="A0A3A3G9Y8"/>
<name>A0A3A3G9Y8_PANTH</name>
<organism evidence="1 2">
    <name type="scientific">Paenibacillus thiaminolyticus</name>
    <name type="common">Bacillus thiaminolyticus</name>
    <dbReference type="NCBI Taxonomy" id="49283"/>
    <lineage>
        <taxon>Bacteria</taxon>
        <taxon>Bacillati</taxon>
        <taxon>Bacillota</taxon>
        <taxon>Bacilli</taxon>
        <taxon>Bacillales</taxon>
        <taxon>Paenibacillaceae</taxon>
        <taxon>Paenibacillus</taxon>
    </lineage>
</organism>
<dbReference type="InterPro" id="IPR036928">
    <property type="entry name" value="AS_sf"/>
</dbReference>
<dbReference type="OrthoDB" id="9811471at2"/>
<dbReference type="EMBL" id="QYZD01000041">
    <property type="protein sequence ID" value="RJG18992.1"/>
    <property type="molecule type" value="Genomic_DNA"/>
</dbReference>
<evidence type="ECO:0000313" key="1">
    <source>
        <dbReference type="EMBL" id="RJG18992.1"/>
    </source>
</evidence>
<proteinExistence type="predicted"/>
<dbReference type="Gene3D" id="3.90.1300.10">
    <property type="entry name" value="Amidase signature (AS) domain"/>
    <property type="match status" value="1"/>
</dbReference>
<reference evidence="1 2" key="1">
    <citation type="submission" date="2018-09" db="EMBL/GenBank/DDBJ databases">
        <title>Paenibacillus SK2017-BO5.</title>
        <authorList>
            <person name="Piskunova J.V."/>
            <person name="Dubiley S.A."/>
            <person name="Severinov K.V."/>
        </authorList>
    </citation>
    <scope>NUCLEOTIDE SEQUENCE [LARGE SCALE GENOMIC DNA]</scope>
    <source>
        <strain evidence="1 2">BO5</strain>
    </source>
</reference>
<evidence type="ECO:0000313" key="2">
    <source>
        <dbReference type="Proteomes" id="UP000266177"/>
    </source>
</evidence>